<dbReference type="Gene3D" id="3.90.1200.10">
    <property type="match status" value="1"/>
</dbReference>
<feature type="domain" description="Aminoglycoside phosphotransferase" evidence="1">
    <location>
        <begin position="46"/>
        <end position="221"/>
    </location>
</feature>
<dbReference type="OrthoDB" id="2906425at2759"/>
<evidence type="ECO:0000313" key="3">
    <source>
        <dbReference type="Proteomes" id="UP000663193"/>
    </source>
</evidence>
<proteinExistence type="predicted"/>
<dbReference type="InterPro" id="IPR051678">
    <property type="entry name" value="AGP_Transferase"/>
</dbReference>
<dbReference type="EMBL" id="CP069027">
    <property type="protein sequence ID" value="QRC95199.1"/>
    <property type="molecule type" value="Genomic_DNA"/>
</dbReference>
<dbReference type="VEuPathDB" id="FungiDB:JI435_029080"/>
<accession>A0A7U2EY62</accession>
<dbReference type="KEGG" id="pno:SNOG_02908"/>
<dbReference type="InterPro" id="IPR011009">
    <property type="entry name" value="Kinase-like_dom_sf"/>
</dbReference>
<dbReference type="InterPro" id="IPR002575">
    <property type="entry name" value="Aminoglycoside_PTrfase"/>
</dbReference>
<dbReference type="Proteomes" id="UP000663193">
    <property type="component" value="Chromosome 5"/>
</dbReference>
<name>A0A7U2EY62_PHANO</name>
<keyword evidence="3" id="KW-1185">Reference proteome</keyword>
<evidence type="ECO:0000313" key="2">
    <source>
        <dbReference type="EMBL" id="QRC95199.1"/>
    </source>
</evidence>
<sequence>MASGSTSSILKTDKEEIVTLHEMSGCLVTLHSGTMVIKQGRRIHLDERPALELAAKHGLPVPHVYGAGEIDGGAFIKMDYIEGDSLDQVWHEMTVEERGSICQQLRDILTTMRSIPWKTKLIGSCAGGKARDCRRYTDYSGGPFKDETEFNSSFYFDLLENTPSPIRRALHQQICNDHRIVFSHGDIAQHNILVKDGEITGLLDWENAGWYPEHWDYIKFFERPCKHRSWKDSANDIFPEVYDNELAYHQAIMRWQRP</sequence>
<dbReference type="Pfam" id="PF01636">
    <property type="entry name" value="APH"/>
    <property type="match status" value="1"/>
</dbReference>
<evidence type="ECO:0000259" key="1">
    <source>
        <dbReference type="Pfam" id="PF01636"/>
    </source>
</evidence>
<protein>
    <recommendedName>
        <fullName evidence="1">Aminoglycoside phosphotransferase domain-containing protein</fullName>
    </recommendedName>
</protein>
<dbReference type="SUPFAM" id="SSF56112">
    <property type="entry name" value="Protein kinase-like (PK-like)"/>
    <property type="match status" value="1"/>
</dbReference>
<dbReference type="PANTHER" id="PTHR21310:SF58">
    <property type="entry name" value="AMINOGLYCOSIDE PHOSPHOTRANSFERASE DOMAIN-CONTAINING PROTEIN"/>
    <property type="match status" value="1"/>
</dbReference>
<gene>
    <name evidence="2" type="ORF">JI435_029080</name>
</gene>
<organism evidence="2 3">
    <name type="scientific">Phaeosphaeria nodorum (strain SN15 / ATCC MYA-4574 / FGSC 10173)</name>
    <name type="common">Glume blotch fungus</name>
    <name type="synonym">Parastagonospora nodorum</name>
    <dbReference type="NCBI Taxonomy" id="321614"/>
    <lineage>
        <taxon>Eukaryota</taxon>
        <taxon>Fungi</taxon>
        <taxon>Dikarya</taxon>
        <taxon>Ascomycota</taxon>
        <taxon>Pezizomycotina</taxon>
        <taxon>Dothideomycetes</taxon>
        <taxon>Pleosporomycetidae</taxon>
        <taxon>Pleosporales</taxon>
        <taxon>Pleosporineae</taxon>
        <taxon>Phaeosphaeriaceae</taxon>
        <taxon>Parastagonospora</taxon>
    </lineage>
</organism>
<dbReference type="CDD" id="cd05120">
    <property type="entry name" value="APH_ChoK_like"/>
    <property type="match status" value="1"/>
</dbReference>
<dbReference type="RefSeq" id="XP_001793501.1">
    <property type="nucleotide sequence ID" value="XM_001793449.1"/>
</dbReference>
<reference evidence="3" key="1">
    <citation type="journal article" date="2021" name="BMC Genomics">
        <title>Chromosome-level genome assembly and manually-curated proteome of model necrotroph Parastagonospora nodorum Sn15 reveals a genome-wide trove of candidate effector homologs, and redundancy of virulence-related functions within an accessory chromosome.</title>
        <authorList>
            <person name="Bertazzoni S."/>
            <person name="Jones D.A.B."/>
            <person name="Phan H.T."/>
            <person name="Tan K.-C."/>
            <person name="Hane J.K."/>
        </authorList>
    </citation>
    <scope>NUCLEOTIDE SEQUENCE [LARGE SCALE GENOMIC DNA]</scope>
    <source>
        <strain evidence="3">SN15 / ATCC MYA-4574 / FGSC 10173)</strain>
    </source>
</reference>
<dbReference type="AlphaFoldDB" id="A0A7U2EY62"/>
<dbReference type="OMA" id="KEYIGMS"/>
<dbReference type="PANTHER" id="PTHR21310">
    <property type="entry name" value="AMINOGLYCOSIDE PHOSPHOTRANSFERASE-RELATED-RELATED"/>
    <property type="match status" value="1"/>
</dbReference>